<dbReference type="PANTHER" id="PTHR30309:SF0">
    <property type="entry name" value="GLYCEROL-3-PHOSPHATE ACYLTRANSFERASE-RELATED"/>
    <property type="match status" value="1"/>
</dbReference>
<accession>A0A3D1JEB0</accession>
<comment type="function">
    <text evidence="10">Catalyzes the transfer of an acyl group from acyl-phosphate (acyl-PO(4)) to glycerol-3-phosphate (G3P) to form lysophosphatidic acid (LPA). This enzyme utilizes acyl-phosphate as fatty acyl donor, but not acyl-CoA or acyl-ACP.</text>
</comment>
<dbReference type="InterPro" id="IPR003811">
    <property type="entry name" value="G3P_acylTferase_PlsY"/>
</dbReference>
<dbReference type="GO" id="GO:0008654">
    <property type="term" value="P:phospholipid biosynthetic process"/>
    <property type="evidence" value="ECO:0007669"/>
    <property type="project" value="UniProtKB-UniRule"/>
</dbReference>
<feature type="transmembrane region" description="Helical" evidence="10">
    <location>
        <begin position="86"/>
        <end position="107"/>
    </location>
</feature>
<dbReference type="HAMAP" id="MF_01043">
    <property type="entry name" value="PlsY"/>
    <property type="match status" value="1"/>
</dbReference>
<dbReference type="RefSeq" id="WP_062193540.1">
    <property type="nucleotide sequence ID" value="NZ_DF967965.1"/>
</dbReference>
<dbReference type="GO" id="GO:0043772">
    <property type="term" value="F:acyl-phosphate glycerol-3-phosphate acyltransferase activity"/>
    <property type="evidence" value="ECO:0007669"/>
    <property type="project" value="UniProtKB-UniRule"/>
</dbReference>
<dbReference type="EMBL" id="DPBP01000017">
    <property type="protein sequence ID" value="HCE16920.1"/>
    <property type="molecule type" value="Genomic_DNA"/>
</dbReference>
<evidence type="ECO:0000256" key="3">
    <source>
        <dbReference type="ARBA" id="ARBA00022679"/>
    </source>
</evidence>
<proteinExistence type="inferred from homology"/>
<sequence length="244" mass="26276">MLVVQIAAVLILSYLVGSIPVGWLIVKISTGRDVRTIESGRTGGTNVMRAAGTFAGILTAIGDVLKGYSTLWIVNWLIPPDSPWKVWLQVAAPLLAILGHNYSIYLLERRADGKVQLRGGAGGATCFGGALGLWLPSGLIILPVGLLVFLLVGYASLTTISIALSTTVIFAYLALFKGYPWQYILYGAASLMALLWALRPNLVRLANGTERVVGLRAALQKKRTAGKRQENPTRPVNKKQNATH</sequence>
<evidence type="ECO:0000256" key="11">
    <source>
        <dbReference type="SAM" id="MobiDB-lite"/>
    </source>
</evidence>
<keyword evidence="8 10" id="KW-0594">Phospholipid biosynthesis</keyword>
<keyword evidence="12" id="KW-0012">Acyltransferase</keyword>
<evidence type="ECO:0000313" key="13">
    <source>
        <dbReference type="Proteomes" id="UP000264141"/>
    </source>
</evidence>
<feature type="compositionally biased region" description="Polar residues" evidence="11">
    <location>
        <begin position="232"/>
        <end position="244"/>
    </location>
</feature>
<evidence type="ECO:0000256" key="5">
    <source>
        <dbReference type="ARBA" id="ARBA00022989"/>
    </source>
</evidence>
<evidence type="ECO:0000256" key="1">
    <source>
        <dbReference type="ARBA" id="ARBA00022475"/>
    </source>
</evidence>
<dbReference type="PANTHER" id="PTHR30309">
    <property type="entry name" value="INNER MEMBRANE PROTEIN YGIH"/>
    <property type="match status" value="1"/>
</dbReference>
<gene>
    <name evidence="10" type="primary">plsY</name>
    <name evidence="12" type="ORF">DEQ80_03580</name>
</gene>
<evidence type="ECO:0000313" key="12">
    <source>
        <dbReference type="EMBL" id="HCE16920.1"/>
    </source>
</evidence>
<keyword evidence="2 10" id="KW-0444">Lipid biosynthesis</keyword>
<dbReference type="OrthoDB" id="9777124at2"/>
<keyword evidence="5 10" id="KW-1133">Transmembrane helix</keyword>
<dbReference type="AlphaFoldDB" id="A0A3D1JEB0"/>
<dbReference type="Proteomes" id="UP000264141">
    <property type="component" value="Unassembled WGS sequence"/>
</dbReference>
<comment type="subcellular location">
    <subcellularLocation>
        <location evidence="10">Cell membrane</location>
        <topology evidence="10">Multi-pass membrane protein</topology>
    </subcellularLocation>
</comment>
<keyword evidence="4 10" id="KW-0812">Transmembrane</keyword>
<dbReference type="EC" id="2.3.1.275" evidence="10"/>
<comment type="subunit">
    <text evidence="10">Probably interacts with PlsX.</text>
</comment>
<feature type="transmembrane region" description="Helical" evidence="10">
    <location>
        <begin position="148"/>
        <end position="176"/>
    </location>
</feature>
<name>A0A3D1JEB0_9CHLR</name>
<feature type="transmembrane region" description="Helical" evidence="10">
    <location>
        <begin position="6"/>
        <end position="26"/>
    </location>
</feature>
<dbReference type="GO" id="GO:0005886">
    <property type="term" value="C:plasma membrane"/>
    <property type="evidence" value="ECO:0007669"/>
    <property type="project" value="UniProtKB-SubCell"/>
</dbReference>
<organism evidence="12 13">
    <name type="scientific">Anaerolinea thermolimosa</name>
    <dbReference type="NCBI Taxonomy" id="229919"/>
    <lineage>
        <taxon>Bacteria</taxon>
        <taxon>Bacillati</taxon>
        <taxon>Chloroflexota</taxon>
        <taxon>Anaerolineae</taxon>
        <taxon>Anaerolineales</taxon>
        <taxon>Anaerolineaceae</taxon>
        <taxon>Anaerolinea</taxon>
    </lineage>
</organism>
<evidence type="ECO:0000256" key="4">
    <source>
        <dbReference type="ARBA" id="ARBA00022692"/>
    </source>
</evidence>
<feature type="transmembrane region" description="Helical" evidence="10">
    <location>
        <begin position="119"/>
        <end position="142"/>
    </location>
</feature>
<feature type="transmembrane region" description="Helical" evidence="10">
    <location>
        <begin position="183"/>
        <end position="199"/>
    </location>
</feature>
<comment type="pathway">
    <text evidence="10">Lipid metabolism; phospholipid metabolism.</text>
</comment>
<dbReference type="Pfam" id="PF02660">
    <property type="entry name" value="G3P_acyltransf"/>
    <property type="match status" value="1"/>
</dbReference>
<evidence type="ECO:0000256" key="10">
    <source>
        <dbReference type="HAMAP-Rule" id="MF_01043"/>
    </source>
</evidence>
<feature type="transmembrane region" description="Helical" evidence="10">
    <location>
        <begin position="47"/>
        <end position="66"/>
    </location>
</feature>
<comment type="similarity">
    <text evidence="10">Belongs to the PlsY family.</text>
</comment>
<evidence type="ECO:0000256" key="9">
    <source>
        <dbReference type="ARBA" id="ARBA00023264"/>
    </source>
</evidence>
<feature type="region of interest" description="Disordered" evidence="11">
    <location>
        <begin position="219"/>
        <end position="244"/>
    </location>
</feature>
<evidence type="ECO:0000256" key="6">
    <source>
        <dbReference type="ARBA" id="ARBA00023098"/>
    </source>
</evidence>
<reference evidence="12 13" key="1">
    <citation type="journal article" date="2018" name="Nat. Biotechnol.">
        <title>A standardized bacterial taxonomy based on genome phylogeny substantially revises the tree of life.</title>
        <authorList>
            <person name="Parks D.H."/>
            <person name="Chuvochina M."/>
            <person name="Waite D.W."/>
            <person name="Rinke C."/>
            <person name="Skarshewski A."/>
            <person name="Chaumeil P.A."/>
            <person name="Hugenholtz P."/>
        </authorList>
    </citation>
    <scope>NUCLEOTIDE SEQUENCE [LARGE SCALE GENOMIC DNA]</scope>
    <source>
        <strain evidence="12">UBA8781</strain>
    </source>
</reference>
<keyword evidence="1 10" id="KW-1003">Cell membrane</keyword>
<keyword evidence="6 10" id="KW-0443">Lipid metabolism</keyword>
<dbReference type="SMART" id="SM01207">
    <property type="entry name" value="G3P_acyltransf"/>
    <property type="match status" value="1"/>
</dbReference>
<keyword evidence="3 10" id="KW-0808">Transferase</keyword>
<protein>
    <recommendedName>
        <fullName evidence="10">Glycerol-3-phosphate acyltransferase</fullName>
    </recommendedName>
    <alternativeName>
        <fullName evidence="10">Acyl-PO4 G3P acyltransferase</fullName>
    </alternativeName>
    <alternativeName>
        <fullName evidence="10">Acyl-phosphate--glycerol-3-phosphate acyltransferase</fullName>
    </alternativeName>
    <alternativeName>
        <fullName evidence="10">G3P acyltransferase</fullName>
        <shortName evidence="10">GPAT</shortName>
        <ecNumber evidence="10">2.3.1.275</ecNumber>
    </alternativeName>
    <alternativeName>
        <fullName evidence="10">Lysophosphatidic acid synthase</fullName>
        <shortName evidence="10">LPA synthase</shortName>
    </alternativeName>
</protein>
<comment type="caution">
    <text evidence="12">The sequence shown here is derived from an EMBL/GenBank/DDBJ whole genome shotgun (WGS) entry which is preliminary data.</text>
</comment>
<evidence type="ECO:0000256" key="7">
    <source>
        <dbReference type="ARBA" id="ARBA00023136"/>
    </source>
</evidence>
<dbReference type="STRING" id="229919.GCA_001050195_02193"/>
<dbReference type="UniPathway" id="UPA00085"/>
<evidence type="ECO:0000256" key="2">
    <source>
        <dbReference type="ARBA" id="ARBA00022516"/>
    </source>
</evidence>
<comment type="catalytic activity">
    <reaction evidence="10">
        <text>an acyl phosphate + sn-glycerol 3-phosphate = a 1-acyl-sn-glycero-3-phosphate + phosphate</text>
        <dbReference type="Rhea" id="RHEA:34075"/>
        <dbReference type="ChEBI" id="CHEBI:43474"/>
        <dbReference type="ChEBI" id="CHEBI:57597"/>
        <dbReference type="ChEBI" id="CHEBI:57970"/>
        <dbReference type="ChEBI" id="CHEBI:59918"/>
        <dbReference type="EC" id="2.3.1.275"/>
    </reaction>
</comment>
<keyword evidence="9 10" id="KW-1208">Phospholipid metabolism</keyword>
<evidence type="ECO:0000256" key="8">
    <source>
        <dbReference type="ARBA" id="ARBA00023209"/>
    </source>
</evidence>
<keyword evidence="7 10" id="KW-0472">Membrane</keyword>